<comment type="caution">
    <text evidence="1">The sequence shown here is derived from an EMBL/GenBank/DDBJ whole genome shotgun (WGS) entry which is preliminary data.</text>
</comment>
<gene>
    <name evidence="1" type="ORF">BN788_01615</name>
</gene>
<evidence type="ECO:0008006" key="3">
    <source>
        <dbReference type="Google" id="ProtNLM"/>
    </source>
</evidence>
<organism evidence="1 2">
    <name type="scientific">[Eubacterium] siraeum CAG:80</name>
    <dbReference type="NCBI Taxonomy" id="1263080"/>
    <lineage>
        <taxon>Bacteria</taxon>
        <taxon>Bacillati</taxon>
        <taxon>Bacillota</taxon>
        <taxon>Clostridia</taxon>
        <taxon>Eubacteriales</taxon>
        <taxon>Oscillospiraceae</taxon>
        <taxon>Oscillospiraceae incertae sedis</taxon>
    </lineage>
</organism>
<dbReference type="Pfam" id="PF13809">
    <property type="entry name" value="Tubulin_2"/>
    <property type="match status" value="1"/>
</dbReference>
<dbReference type="Proteomes" id="UP000018142">
    <property type="component" value="Unassembled WGS sequence"/>
</dbReference>
<name>R6R7Z7_9FIRM</name>
<sequence length="410" mass="44714">MKCRITEGQKANINLMNEDVGGSMSSSQIRVKTDGNPVLIIGLGGTGIDALLHTKVILNKRFKLPDVPDKATAIPENVRLLGIDSDTTSKTRKVAGMSLSENEFFSISNNIVTLLSLSKKPSYITEWLDEKNLKRLIDDNDAGCATAIRQCGRLLLFNKALALFNKLRAIVSDLQVYGNKIQVFITTGICGGTGSGIFADVSYIVRQICGCMTETQITGILFMPDINISKVGPGAYNTVLMKNGFAAMKELEYLMNTSQHPYDPFKQTYASGAGGEAAYSVESTDNIYDSCILISEQATEGFIHIPPEDRYSYCMSVAAETICCHIDISQTMFYTNNMMAVGFSCATLSKSKTLEYISGKLFANIQGLWGNSPTAEQRDIFAQSTVGLDMFLLENMFDANVPPAFPAGLK</sequence>
<dbReference type="SUPFAM" id="SSF52490">
    <property type="entry name" value="Tubulin nucleotide-binding domain-like"/>
    <property type="match status" value="1"/>
</dbReference>
<dbReference type="Gene3D" id="3.40.50.1440">
    <property type="entry name" value="Tubulin/FtsZ, GTPase domain"/>
    <property type="match status" value="1"/>
</dbReference>
<dbReference type="InterPro" id="IPR036525">
    <property type="entry name" value="Tubulin/FtsZ_GTPase_sf"/>
</dbReference>
<protein>
    <recommendedName>
        <fullName evidence="3">Tubulin/FtsZ GTPase domain-containing protein</fullName>
    </recommendedName>
</protein>
<proteinExistence type="predicted"/>
<dbReference type="EMBL" id="CBFJ010000075">
    <property type="protein sequence ID" value="CDC45013.1"/>
    <property type="molecule type" value="Genomic_DNA"/>
</dbReference>
<accession>R6R7Z7</accession>
<dbReference type="InterPro" id="IPR025904">
    <property type="entry name" value="Tubulin-like"/>
</dbReference>
<dbReference type="AlphaFoldDB" id="R6R7Z7"/>
<evidence type="ECO:0000313" key="2">
    <source>
        <dbReference type="Proteomes" id="UP000018142"/>
    </source>
</evidence>
<evidence type="ECO:0000313" key="1">
    <source>
        <dbReference type="EMBL" id="CDC45013.1"/>
    </source>
</evidence>
<reference evidence="1" key="1">
    <citation type="submission" date="2012-11" db="EMBL/GenBank/DDBJ databases">
        <title>Dependencies among metagenomic species, viruses, plasmids and units of genetic variation.</title>
        <authorList>
            <person name="Nielsen H.B."/>
            <person name="Almeida M."/>
            <person name="Juncker A.S."/>
            <person name="Rasmussen S."/>
            <person name="Li J."/>
            <person name="Sunagawa S."/>
            <person name="Plichta D."/>
            <person name="Gautier L."/>
            <person name="Le Chatelier E."/>
            <person name="Peletier E."/>
            <person name="Bonde I."/>
            <person name="Nielsen T."/>
            <person name="Manichanh C."/>
            <person name="Arumugam M."/>
            <person name="Batto J."/>
            <person name="Santos M.B.Q.D."/>
            <person name="Blom N."/>
            <person name="Borruel N."/>
            <person name="Burgdorf K.S."/>
            <person name="Boumezbeur F."/>
            <person name="Casellas F."/>
            <person name="Dore J."/>
            <person name="Guarner F."/>
            <person name="Hansen T."/>
            <person name="Hildebrand F."/>
            <person name="Kaas R.S."/>
            <person name="Kennedy S."/>
            <person name="Kristiansen K."/>
            <person name="Kultima J.R."/>
            <person name="Leonard P."/>
            <person name="Levenez F."/>
            <person name="Lund O."/>
            <person name="Moumen B."/>
            <person name="Le Paslier D."/>
            <person name="Pons N."/>
            <person name="Pedersen O."/>
            <person name="Prifti E."/>
            <person name="Qin J."/>
            <person name="Raes J."/>
            <person name="Tap J."/>
            <person name="Tims S."/>
            <person name="Ussery D.W."/>
            <person name="Yamada T."/>
            <person name="MetaHit consortium"/>
            <person name="Renault P."/>
            <person name="Sicheritz-Ponten T."/>
            <person name="Bork P."/>
            <person name="Wang J."/>
            <person name="Brunak S."/>
            <person name="Ehrlich S.D."/>
        </authorList>
    </citation>
    <scope>NUCLEOTIDE SEQUENCE [LARGE SCALE GENOMIC DNA]</scope>
</reference>